<evidence type="ECO:0000313" key="2">
    <source>
        <dbReference type="Proteomes" id="UP000824469"/>
    </source>
</evidence>
<evidence type="ECO:0000313" key="1">
    <source>
        <dbReference type="EMBL" id="KAH9310565.1"/>
    </source>
</evidence>
<protein>
    <submittedName>
        <fullName evidence="1">Uncharacterized protein</fullName>
    </submittedName>
</protein>
<keyword evidence="2" id="KW-1185">Reference proteome</keyword>
<feature type="non-terminal residue" evidence="1">
    <location>
        <position position="74"/>
    </location>
</feature>
<dbReference type="EMBL" id="JAHRHJ020000006">
    <property type="protein sequence ID" value="KAH9310565.1"/>
    <property type="molecule type" value="Genomic_DNA"/>
</dbReference>
<sequence>TTIPPIVDPLTLTSGSIPTNILDIVIQHDNPNTDDSDDEVDVVELNDDTLYNLNFTPIKVDESYFNDTFVCFGT</sequence>
<dbReference type="Proteomes" id="UP000824469">
    <property type="component" value="Unassembled WGS sequence"/>
</dbReference>
<reference evidence="1 2" key="1">
    <citation type="journal article" date="2021" name="Nat. Plants">
        <title>The Taxus genome provides insights into paclitaxel biosynthesis.</title>
        <authorList>
            <person name="Xiong X."/>
            <person name="Gou J."/>
            <person name="Liao Q."/>
            <person name="Li Y."/>
            <person name="Zhou Q."/>
            <person name="Bi G."/>
            <person name="Li C."/>
            <person name="Du R."/>
            <person name="Wang X."/>
            <person name="Sun T."/>
            <person name="Guo L."/>
            <person name="Liang H."/>
            <person name="Lu P."/>
            <person name="Wu Y."/>
            <person name="Zhang Z."/>
            <person name="Ro D.K."/>
            <person name="Shang Y."/>
            <person name="Huang S."/>
            <person name="Yan J."/>
        </authorList>
    </citation>
    <scope>NUCLEOTIDE SEQUENCE [LARGE SCALE GENOMIC DNA]</scope>
    <source>
        <strain evidence="1">Ta-2019</strain>
    </source>
</reference>
<feature type="non-terminal residue" evidence="1">
    <location>
        <position position="1"/>
    </location>
</feature>
<proteinExistence type="predicted"/>
<name>A0AA38L7E1_TAXCH</name>
<gene>
    <name evidence="1" type="ORF">KI387_025600</name>
</gene>
<organism evidence="1 2">
    <name type="scientific">Taxus chinensis</name>
    <name type="common">Chinese yew</name>
    <name type="synonym">Taxus wallichiana var. chinensis</name>
    <dbReference type="NCBI Taxonomy" id="29808"/>
    <lineage>
        <taxon>Eukaryota</taxon>
        <taxon>Viridiplantae</taxon>
        <taxon>Streptophyta</taxon>
        <taxon>Embryophyta</taxon>
        <taxon>Tracheophyta</taxon>
        <taxon>Spermatophyta</taxon>
        <taxon>Pinopsida</taxon>
        <taxon>Pinidae</taxon>
        <taxon>Conifers II</taxon>
        <taxon>Cupressales</taxon>
        <taxon>Taxaceae</taxon>
        <taxon>Taxus</taxon>
    </lineage>
</organism>
<comment type="caution">
    <text evidence="1">The sequence shown here is derived from an EMBL/GenBank/DDBJ whole genome shotgun (WGS) entry which is preliminary data.</text>
</comment>
<dbReference type="AlphaFoldDB" id="A0AA38L7E1"/>
<accession>A0AA38L7E1</accession>